<gene>
    <name evidence="1" type="ORF">REIFOR_02629</name>
</gene>
<protein>
    <submittedName>
        <fullName evidence="1">Uncharacterized protein</fullName>
    </submittedName>
</protein>
<evidence type="ECO:0000313" key="2">
    <source>
        <dbReference type="Proteomes" id="UP000229757"/>
    </source>
</evidence>
<dbReference type="Proteomes" id="UP000229757">
    <property type="component" value="Chromosome"/>
</dbReference>
<keyword evidence="2" id="KW-1185">Reference proteome</keyword>
<proteinExistence type="predicted"/>
<sequence length="138" mass="15119">MEINTGSILSYQKNQNMAANVAQNGAVTAVTGGAANAPSLQSDNVSISNRRDIFNWVAATFPVSSQEPASISRASQSLYDYQILNFSDLSTINQMISEDSETPMISRIEANLQNSMSYQQQQNLSRIYQVFRTLAAAE</sequence>
<dbReference type="AlphaFoldDB" id="A0A2K8KSS0"/>
<dbReference type="KEGG" id="rfo:REIFOR_02629"/>
<reference evidence="1 2" key="1">
    <citation type="journal article" date="2017" name="Environ. Microbiol.">
        <title>Genomic and physiological analyses of 'Reinekea forsetii' reveal a versatile opportunistic lifestyle during spring algae blooms.</title>
        <authorList>
            <person name="Avci B."/>
            <person name="Hahnke R.L."/>
            <person name="Chafee M."/>
            <person name="Fischer T."/>
            <person name="Gruber-Vodicka H."/>
            <person name="Tegetmeyer H.E."/>
            <person name="Harder J."/>
            <person name="Fuchs B.M."/>
            <person name="Amann R.I."/>
            <person name="Teeling H."/>
        </authorList>
    </citation>
    <scope>NUCLEOTIDE SEQUENCE [LARGE SCALE GENOMIC DNA]</scope>
    <source>
        <strain evidence="1 2">Hel1_31_D35</strain>
    </source>
</reference>
<name>A0A2K8KSS0_9GAMM</name>
<organism evidence="1 2">
    <name type="scientific">Reinekea forsetii</name>
    <dbReference type="NCBI Taxonomy" id="1336806"/>
    <lineage>
        <taxon>Bacteria</taxon>
        <taxon>Pseudomonadati</taxon>
        <taxon>Pseudomonadota</taxon>
        <taxon>Gammaproteobacteria</taxon>
        <taxon>Oceanospirillales</taxon>
        <taxon>Saccharospirillaceae</taxon>
        <taxon>Reinekea</taxon>
    </lineage>
</organism>
<dbReference type="EMBL" id="CP011797">
    <property type="protein sequence ID" value="ATX77753.1"/>
    <property type="molecule type" value="Genomic_DNA"/>
</dbReference>
<dbReference type="RefSeq" id="WP_100257986.1">
    <property type="nucleotide sequence ID" value="NZ_CP011797.1"/>
</dbReference>
<accession>A0A2K8KSS0</accession>
<evidence type="ECO:0000313" key="1">
    <source>
        <dbReference type="EMBL" id="ATX77753.1"/>
    </source>
</evidence>
<dbReference type="OrthoDB" id="6197428at2"/>